<reference evidence="1" key="2">
    <citation type="submission" date="2021-01" db="EMBL/GenBank/DDBJ databases">
        <authorList>
            <person name="Corre E."/>
            <person name="Pelletier E."/>
            <person name="Niang G."/>
            <person name="Scheremetjew M."/>
            <person name="Finn R."/>
            <person name="Kale V."/>
            <person name="Holt S."/>
            <person name="Cochrane G."/>
            <person name="Meng A."/>
            <person name="Brown T."/>
            <person name="Cohen L."/>
        </authorList>
    </citation>
    <scope>NUCLEOTIDE SEQUENCE</scope>
    <source>
        <strain evidence="1">E4-10</strain>
    </source>
</reference>
<reference evidence="2 3" key="1">
    <citation type="submission" date="2019-07" db="EMBL/GenBank/DDBJ databases">
        <title>Genomes of Cafeteria roenbergensis.</title>
        <authorList>
            <person name="Fischer M.G."/>
            <person name="Hackl T."/>
            <person name="Roman M."/>
        </authorList>
    </citation>
    <scope>NUCLEOTIDE SEQUENCE [LARGE SCALE GENOMIC DNA]</scope>
    <source>
        <strain evidence="2 3">Cflag</strain>
    </source>
</reference>
<evidence type="ECO:0000313" key="2">
    <source>
        <dbReference type="EMBL" id="KAA0152279.1"/>
    </source>
</evidence>
<organism evidence="2 3">
    <name type="scientific">Cafeteria roenbergensis</name>
    <name type="common">Marine flagellate</name>
    <dbReference type="NCBI Taxonomy" id="33653"/>
    <lineage>
        <taxon>Eukaryota</taxon>
        <taxon>Sar</taxon>
        <taxon>Stramenopiles</taxon>
        <taxon>Bigyra</taxon>
        <taxon>Opalozoa</taxon>
        <taxon>Bicosoecida</taxon>
        <taxon>Cafeteriaceae</taxon>
        <taxon>Cafeteria</taxon>
    </lineage>
</organism>
<protein>
    <submittedName>
        <fullName evidence="2">Uncharacterized protein</fullName>
    </submittedName>
</protein>
<dbReference type="EMBL" id="VLTM01000107">
    <property type="protein sequence ID" value="KAA0152279.1"/>
    <property type="molecule type" value="Genomic_DNA"/>
</dbReference>
<name>A0A5A8CI09_CAFRO</name>
<evidence type="ECO:0000313" key="1">
    <source>
        <dbReference type="EMBL" id="CAD8572188.1"/>
    </source>
</evidence>
<dbReference type="Proteomes" id="UP000325113">
    <property type="component" value="Unassembled WGS sequence"/>
</dbReference>
<dbReference type="AlphaFoldDB" id="A0A5A8CI09"/>
<gene>
    <name evidence="1" type="ORF">CROE0942_LOCUS16568</name>
    <name evidence="2" type="ORF">FNF31_06654</name>
</gene>
<accession>A0A5A8CI09</accession>
<sequence length="303" mass="31255">MQSATRSAVSLSRVAGASLRRSMATAAMESNVPFGISTGAMHLLLQSMKLLPGLAPPDVKVGIVGVGARGAATSISETTDSKVHAIIASGSSVNDALSGMVDAEGDSFDAVFIAQAAHTLYAPGADIKAALRTARSLLRPQSDAEDAEPRIQSRLALLWARAAPETRCRPGHADVNAIMKALVELQGAEGELAGAAAKARLLAAGAAEGQTSSPIQWHHELTALAAEAGLGVPMHRQLVDSVPVVSEAEAGAVLRCCLDATVGRDCSSAELGEALGRMSWGQASEGEMMVPLNLHSWHVSSNR</sequence>
<dbReference type="EMBL" id="HBET01024516">
    <property type="protein sequence ID" value="CAD8572188.1"/>
    <property type="molecule type" value="Transcribed_RNA"/>
</dbReference>
<proteinExistence type="predicted"/>
<evidence type="ECO:0000313" key="3">
    <source>
        <dbReference type="Proteomes" id="UP000325113"/>
    </source>
</evidence>